<evidence type="ECO:0000313" key="1">
    <source>
        <dbReference type="EMBL" id="KAJ3571832.1"/>
    </source>
</evidence>
<name>A0A9W8NEY8_9PEZI</name>
<comment type="caution">
    <text evidence="1">The sequence shown here is derived from an EMBL/GenBank/DDBJ whole genome shotgun (WGS) entry which is preliminary data.</text>
</comment>
<sequence>MDTAVSENAKRDSRISEISDLLAQLVTHVQKITSDMERANTGPEDKDLNKKNHPLVQQLLHFEEGQTKLLKAQTKLLQAAFEDIGILKTSQKSHTSELRQQHDALVTRLENNPDKLLKTYVQQCEQKLASFTNGFHTTLKTQGEEIQRVLGQLDEVQALTRKTSAAHRDDEYLKLQCPVPPGANPEKYRSSLVRAAWYYITYLGSPDDGVFADEQALEVTKAKFPHLQMNHIAKALEYVHMQAYERPIRRNQDRGE</sequence>
<organism evidence="1 2">
    <name type="scientific">Xylaria arbuscula</name>
    <dbReference type="NCBI Taxonomy" id="114810"/>
    <lineage>
        <taxon>Eukaryota</taxon>
        <taxon>Fungi</taxon>
        <taxon>Dikarya</taxon>
        <taxon>Ascomycota</taxon>
        <taxon>Pezizomycotina</taxon>
        <taxon>Sordariomycetes</taxon>
        <taxon>Xylariomycetidae</taxon>
        <taxon>Xylariales</taxon>
        <taxon>Xylariaceae</taxon>
        <taxon>Xylaria</taxon>
    </lineage>
</organism>
<dbReference type="EMBL" id="JANPWZ010000812">
    <property type="protein sequence ID" value="KAJ3571832.1"/>
    <property type="molecule type" value="Genomic_DNA"/>
</dbReference>
<protein>
    <submittedName>
        <fullName evidence="1">Uncharacterized protein</fullName>
    </submittedName>
</protein>
<reference evidence="1" key="1">
    <citation type="submission" date="2022-07" db="EMBL/GenBank/DDBJ databases">
        <title>Genome Sequence of Xylaria arbuscula.</title>
        <authorList>
            <person name="Buettner E."/>
        </authorList>
    </citation>
    <scope>NUCLEOTIDE SEQUENCE</scope>
    <source>
        <strain evidence="1">VT107</strain>
    </source>
</reference>
<evidence type="ECO:0000313" key="2">
    <source>
        <dbReference type="Proteomes" id="UP001148614"/>
    </source>
</evidence>
<keyword evidence="2" id="KW-1185">Reference proteome</keyword>
<accession>A0A9W8NEY8</accession>
<proteinExistence type="predicted"/>
<gene>
    <name evidence="1" type="ORF">NPX13_g5247</name>
</gene>
<dbReference type="AlphaFoldDB" id="A0A9W8NEY8"/>
<dbReference type="Proteomes" id="UP001148614">
    <property type="component" value="Unassembled WGS sequence"/>
</dbReference>